<name>A0A7J0DLL2_9ERIC</name>
<dbReference type="InterPro" id="IPR009057">
    <property type="entry name" value="Homeodomain-like_sf"/>
</dbReference>
<dbReference type="PROSITE" id="PS50090">
    <property type="entry name" value="MYB_LIKE"/>
    <property type="match status" value="1"/>
</dbReference>
<dbReference type="InterPro" id="IPR017930">
    <property type="entry name" value="Myb_dom"/>
</dbReference>
<keyword evidence="2" id="KW-0539">Nucleus</keyword>
<evidence type="ECO:0000259" key="4">
    <source>
        <dbReference type="PROSITE" id="PS50090"/>
    </source>
</evidence>
<dbReference type="PANTHER" id="PTHR21717:SF70">
    <property type="entry name" value="TELOMERE REPEAT-BINDING PROTEIN 2-RELATED"/>
    <property type="match status" value="1"/>
</dbReference>
<accession>A0A7J0DLL2</accession>
<dbReference type="PANTHER" id="PTHR21717">
    <property type="entry name" value="TELOMERIC REPEAT BINDING PROTEIN"/>
    <property type="match status" value="1"/>
</dbReference>
<feature type="domain" description="HTH myb-type" evidence="5">
    <location>
        <begin position="383"/>
        <end position="430"/>
    </location>
</feature>
<proteinExistence type="predicted"/>
<dbReference type="Gene3D" id="1.10.246.220">
    <property type="match status" value="1"/>
</dbReference>
<dbReference type="InterPro" id="IPR001005">
    <property type="entry name" value="SANT/Myb"/>
</dbReference>
<feature type="region of interest" description="Disordered" evidence="3">
    <location>
        <begin position="186"/>
        <end position="206"/>
    </location>
</feature>
<reference evidence="7" key="1">
    <citation type="submission" date="2019-07" db="EMBL/GenBank/DDBJ databases">
        <title>De Novo Assembly of kiwifruit Actinidia rufa.</title>
        <authorList>
            <person name="Sugita-Konishi S."/>
            <person name="Sato K."/>
            <person name="Mori E."/>
            <person name="Abe Y."/>
            <person name="Kisaki G."/>
            <person name="Hamano K."/>
            <person name="Suezawa K."/>
            <person name="Otani M."/>
            <person name="Fukuda T."/>
            <person name="Manabe T."/>
            <person name="Gomi K."/>
            <person name="Tabuchi M."/>
            <person name="Akimitsu K."/>
            <person name="Kataoka I."/>
        </authorList>
    </citation>
    <scope>NUCLEOTIDE SEQUENCE [LARGE SCALE GENOMIC DNA]</scope>
    <source>
        <strain evidence="7">cv. Fuchu</strain>
    </source>
</reference>
<protein>
    <submittedName>
        <fullName evidence="6">Telomeric repeat binding protein 1</fullName>
    </submittedName>
</protein>
<dbReference type="PROSITE" id="PS51294">
    <property type="entry name" value="HTH_MYB"/>
    <property type="match status" value="1"/>
</dbReference>
<keyword evidence="7" id="KW-1185">Reference proteome</keyword>
<gene>
    <name evidence="6" type="ORF">Acr_00g0054410</name>
</gene>
<feature type="domain" description="Myb-like" evidence="4">
    <location>
        <begin position="371"/>
        <end position="426"/>
    </location>
</feature>
<comment type="subcellular location">
    <subcellularLocation>
        <location evidence="1">Nucleus</location>
    </subcellularLocation>
</comment>
<dbReference type="CDD" id="cd11660">
    <property type="entry name" value="SANT_TRF"/>
    <property type="match status" value="1"/>
</dbReference>
<dbReference type="OrthoDB" id="608866at2759"/>
<evidence type="ECO:0000313" key="7">
    <source>
        <dbReference type="Proteomes" id="UP000585474"/>
    </source>
</evidence>
<dbReference type="AlphaFoldDB" id="A0A7J0DLL2"/>
<dbReference type="Pfam" id="PF00249">
    <property type="entry name" value="Myb_DNA-binding"/>
    <property type="match status" value="1"/>
</dbReference>
<dbReference type="SMART" id="SM00717">
    <property type="entry name" value="SANT"/>
    <property type="match status" value="1"/>
</dbReference>
<organism evidence="6 7">
    <name type="scientific">Actinidia rufa</name>
    <dbReference type="NCBI Taxonomy" id="165716"/>
    <lineage>
        <taxon>Eukaryota</taxon>
        <taxon>Viridiplantae</taxon>
        <taxon>Streptophyta</taxon>
        <taxon>Embryophyta</taxon>
        <taxon>Tracheophyta</taxon>
        <taxon>Spermatophyta</taxon>
        <taxon>Magnoliopsida</taxon>
        <taxon>eudicotyledons</taxon>
        <taxon>Gunneridae</taxon>
        <taxon>Pentapetalae</taxon>
        <taxon>asterids</taxon>
        <taxon>Ericales</taxon>
        <taxon>Actinidiaceae</taxon>
        <taxon>Actinidia</taxon>
    </lineage>
</organism>
<dbReference type="Proteomes" id="UP000585474">
    <property type="component" value="Unassembled WGS sequence"/>
</dbReference>
<evidence type="ECO:0000256" key="3">
    <source>
        <dbReference type="SAM" id="MobiDB-lite"/>
    </source>
</evidence>
<dbReference type="EMBL" id="BJWL01000293">
    <property type="protein sequence ID" value="GFS37856.1"/>
    <property type="molecule type" value="Genomic_DNA"/>
</dbReference>
<evidence type="ECO:0000313" key="6">
    <source>
        <dbReference type="EMBL" id="GFS37856.1"/>
    </source>
</evidence>
<dbReference type="SUPFAM" id="SSF46689">
    <property type="entry name" value="Homeodomain-like"/>
    <property type="match status" value="1"/>
</dbReference>
<dbReference type="GO" id="GO:0005634">
    <property type="term" value="C:nucleus"/>
    <property type="evidence" value="ECO:0007669"/>
    <property type="project" value="UniProtKB-SubCell"/>
</dbReference>
<sequence>MRATALDLEGDPSRPNYEYARPDSENHWSDNWLALVQELWDDGNRQHSEPNSLDLALPFLQGVCDDLPMPSSVPTRNVGFGELDHYPTPEGEILQPDSHGGKCQSSQINCAHELTNPGKSICNLRPSVHRVSDCPHKLRSGSTIKLSPPKFPSSVCARRECEGMFCRHPLGHDDCTSAVSLWQGDREQDEVSEPNNHKRKYQGYPSNCPSDTSNTLRVSFTLPEFFVEIPETGTVSFLKIIDENKILSETGISHESRLDVILEPKPLQALVSPCPVSCYLPQLPCDIPPPLTRYSPAAAVVHQGTYDTSTDPLFCNSDKEIREDHEVAESQTDILVGKNGTSIDVIVSPAMNLEALDMGPIHQTINSFKIVQRRNSESFSVPEVETLVRGVEKLGTGRWKKIKEEAFWNARNRTHMDLKDKWRSLVKTANIPANKRRGAVIPEGILRRDTISPTFDQSETLANCPSVPPDPNPILDSLRLSGSLKLDSLDDYLKCITSMLMEENMEPNPYSLFAAQGKIHTVDNLAWISKITDKCQEDSSACSQPKTDIVQQRAPFREESVMFRGSKGGKFYMQQQKELVRTGGGGQRVFLAAEGLLDVVAQPATVMVLEQVVRPTEVVMVLKQSSTD</sequence>
<evidence type="ECO:0000256" key="1">
    <source>
        <dbReference type="ARBA" id="ARBA00004123"/>
    </source>
</evidence>
<evidence type="ECO:0000256" key="2">
    <source>
        <dbReference type="ARBA" id="ARBA00023242"/>
    </source>
</evidence>
<dbReference type="InterPro" id="IPR031105">
    <property type="entry name" value="TRP_plant"/>
</dbReference>
<dbReference type="GO" id="GO:0042162">
    <property type="term" value="F:telomeric DNA binding"/>
    <property type="evidence" value="ECO:0007669"/>
    <property type="project" value="UniProtKB-ARBA"/>
</dbReference>
<evidence type="ECO:0000259" key="5">
    <source>
        <dbReference type="PROSITE" id="PS51294"/>
    </source>
</evidence>
<comment type="caution">
    <text evidence="6">The sequence shown here is derived from an EMBL/GenBank/DDBJ whole genome shotgun (WGS) entry which is preliminary data.</text>
</comment>